<feature type="region of interest" description="Disordered" evidence="1">
    <location>
        <begin position="152"/>
        <end position="177"/>
    </location>
</feature>
<evidence type="ECO:0000256" key="2">
    <source>
        <dbReference type="SAM" id="Phobius"/>
    </source>
</evidence>
<dbReference type="EMBL" id="LT607753">
    <property type="protein sequence ID" value="SCG46049.1"/>
    <property type="molecule type" value="Genomic_DNA"/>
</dbReference>
<feature type="compositionally biased region" description="Pro residues" evidence="1">
    <location>
        <begin position="393"/>
        <end position="402"/>
    </location>
</feature>
<feature type="compositionally biased region" description="Low complexity" evidence="1">
    <location>
        <begin position="237"/>
        <end position="250"/>
    </location>
</feature>
<feature type="transmembrane region" description="Helical" evidence="2">
    <location>
        <begin position="47"/>
        <end position="69"/>
    </location>
</feature>
<evidence type="ECO:0000313" key="4">
    <source>
        <dbReference type="Proteomes" id="UP000198215"/>
    </source>
</evidence>
<evidence type="ECO:0000313" key="3">
    <source>
        <dbReference type="EMBL" id="SCG46049.1"/>
    </source>
</evidence>
<feature type="compositionally biased region" description="Pro residues" evidence="1">
    <location>
        <begin position="490"/>
        <end position="502"/>
    </location>
</feature>
<keyword evidence="2" id="KW-1133">Transmembrane helix</keyword>
<feature type="region of interest" description="Disordered" evidence="1">
    <location>
        <begin position="488"/>
        <end position="525"/>
    </location>
</feature>
<protein>
    <submittedName>
        <fullName evidence="3">Uncharacterized protein</fullName>
    </submittedName>
</protein>
<name>A0A1C5HJ01_9ACTN</name>
<keyword evidence="4" id="KW-1185">Reference proteome</keyword>
<sequence>METSPDPRRRGRGRRRRDPGLRAAPIPPDVSAGEPPGDEAGRRRTTLLALAVVATASAAALVAGLPTWAPAPAGPARALTGSESERLAATRVTNYRDIRAGVHLVVGAGRARTDLVGWIDWARPLAYLDVAGPGAGADRGLLQATPSVVVLRPDPAAGPASTPPPLDPPSDRWRLRDLPPGRGLAGALDLLFRLGARHADPVEPLRRGGGRWVGRETVGGEPVDVLQAALPAPAPATPTTGAPAPPTAGDGDPRWWVDRDSRLHRWQGRLPDGAPVTVELTRLDRPTLRPVEALGGRAALPRTLTDEEGERLAGVPDRLRAEAGAAVTVTAPLGAAANLRGSGWLSWSAATAYLSVAELDTLGRRTLLRRDPAGFARAEVPVGPGAGSATAPTGPPLPPPPDAGWRRSVRPGDDLDLLVDTAVRASGTPLRPGAAVRLRADRVAGRVVDVVELRVQGLRLRYWLDRTGLPRRLELRTRAGSWAQLDLVPGPVPAGVAPPRPEPSTARATTGKPTASPRPPARARR</sequence>
<evidence type="ECO:0000256" key="1">
    <source>
        <dbReference type="SAM" id="MobiDB-lite"/>
    </source>
</evidence>
<keyword evidence="2" id="KW-0812">Transmembrane</keyword>
<reference evidence="4" key="1">
    <citation type="submission" date="2016-06" db="EMBL/GenBank/DDBJ databases">
        <authorList>
            <person name="Varghese N."/>
            <person name="Submissions Spin"/>
        </authorList>
    </citation>
    <scope>NUCLEOTIDE SEQUENCE [LARGE SCALE GENOMIC DNA]</scope>
    <source>
        <strain evidence="4">DSM 45161</strain>
    </source>
</reference>
<dbReference type="AlphaFoldDB" id="A0A1C5HJ01"/>
<feature type="compositionally biased region" description="Low complexity" evidence="1">
    <location>
        <begin position="381"/>
        <end position="392"/>
    </location>
</feature>
<feature type="compositionally biased region" description="Pro residues" evidence="1">
    <location>
        <begin position="516"/>
        <end position="525"/>
    </location>
</feature>
<feature type="region of interest" description="Disordered" evidence="1">
    <location>
        <begin position="378"/>
        <end position="411"/>
    </location>
</feature>
<proteinExistence type="predicted"/>
<organism evidence="3 4">
    <name type="scientific">Micromonospora coxensis</name>
    <dbReference type="NCBI Taxonomy" id="356852"/>
    <lineage>
        <taxon>Bacteria</taxon>
        <taxon>Bacillati</taxon>
        <taxon>Actinomycetota</taxon>
        <taxon>Actinomycetes</taxon>
        <taxon>Micromonosporales</taxon>
        <taxon>Micromonosporaceae</taxon>
        <taxon>Micromonospora</taxon>
    </lineage>
</organism>
<feature type="region of interest" description="Disordered" evidence="1">
    <location>
        <begin position="1"/>
        <end position="41"/>
    </location>
</feature>
<dbReference type="RefSeq" id="WP_197701429.1">
    <property type="nucleotide sequence ID" value="NZ_LT607753.1"/>
</dbReference>
<dbReference type="Proteomes" id="UP000198215">
    <property type="component" value="Chromosome I"/>
</dbReference>
<accession>A0A1C5HJ01</accession>
<gene>
    <name evidence="3" type="ORF">GA0070614_1390</name>
</gene>
<keyword evidence="2" id="KW-0472">Membrane</keyword>
<feature type="region of interest" description="Disordered" evidence="1">
    <location>
        <begin position="232"/>
        <end position="253"/>
    </location>
</feature>